<keyword evidence="10" id="KW-0503">Monooxygenase</keyword>
<evidence type="ECO:0000256" key="9">
    <source>
        <dbReference type="ARBA" id="ARBA00023004"/>
    </source>
</evidence>
<keyword evidence="6 12" id="KW-0479">Metal-binding</keyword>
<evidence type="ECO:0008006" key="15">
    <source>
        <dbReference type="Google" id="ProtNLM"/>
    </source>
</evidence>
<dbReference type="GO" id="GO:0005506">
    <property type="term" value="F:iron ion binding"/>
    <property type="evidence" value="ECO:0007669"/>
    <property type="project" value="InterPro"/>
</dbReference>
<dbReference type="EMBL" id="JACXVP010000009">
    <property type="protein sequence ID" value="KAG5588687.1"/>
    <property type="molecule type" value="Genomic_DNA"/>
</dbReference>
<dbReference type="SUPFAM" id="SSF48264">
    <property type="entry name" value="Cytochrome P450"/>
    <property type="match status" value="2"/>
</dbReference>
<evidence type="ECO:0000256" key="12">
    <source>
        <dbReference type="PIRSR" id="PIRSR602401-1"/>
    </source>
</evidence>
<keyword evidence="8" id="KW-0560">Oxidoreductase</keyword>
<keyword evidence="7" id="KW-1133">Transmembrane helix</keyword>
<accession>A0A9J5XMJ0</accession>
<evidence type="ECO:0000256" key="5">
    <source>
        <dbReference type="ARBA" id="ARBA00022692"/>
    </source>
</evidence>
<dbReference type="Gene3D" id="1.10.630.10">
    <property type="entry name" value="Cytochrome P450"/>
    <property type="match status" value="3"/>
</dbReference>
<dbReference type="InterPro" id="IPR036396">
    <property type="entry name" value="Cyt_P450_sf"/>
</dbReference>
<dbReference type="InterPro" id="IPR017972">
    <property type="entry name" value="Cyt_P450_CS"/>
</dbReference>
<keyword evidence="14" id="KW-1185">Reference proteome</keyword>
<feature type="binding site" description="axial binding residue" evidence="12">
    <location>
        <position position="675"/>
    </location>
    <ligand>
        <name>heme</name>
        <dbReference type="ChEBI" id="CHEBI:30413"/>
    </ligand>
    <ligandPart>
        <name>Fe</name>
        <dbReference type="ChEBI" id="CHEBI:18248"/>
    </ligandPart>
</feature>
<dbReference type="PRINTS" id="PR00385">
    <property type="entry name" value="P450"/>
</dbReference>
<evidence type="ECO:0000256" key="1">
    <source>
        <dbReference type="ARBA" id="ARBA00001971"/>
    </source>
</evidence>
<dbReference type="GO" id="GO:0016020">
    <property type="term" value="C:membrane"/>
    <property type="evidence" value="ECO:0007669"/>
    <property type="project" value="UniProtKB-SubCell"/>
</dbReference>
<dbReference type="AlphaFoldDB" id="A0A9J5XMJ0"/>
<keyword evidence="5" id="KW-0812">Transmembrane</keyword>
<evidence type="ECO:0000256" key="11">
    <source>
        <dbReference type="ARBA" id="ARBA00023136"/>
    </source>
</evidence>
<name>A0A9J5XMJ0_SOLCO</name>
<evidence type="ECO:0000256" key="2">
    <source>
        <dbReference type="ARBA" id="ARBA00004370"/>
    </source>
</evidence>
<evidence type="ECO:0000313" key="14">
    <source>
        <dbReference type="Proteomes" id="UP000824120"/>
    </source>
</evidence>
<dbReference type="PANTHER" id="PTHR47950">
    <property type="entry name" value="CYTOCHROME P450, FAMILY 76, SUBFAMILY C, POLYPEPTIDE 5-RELATED"/>
    <property type="match status" value="1"/>
</dbReference>
<evidence type="ECO:0000313" key="13">
    <source>
        <dbReference type="EMBL" id="KAG5588687.1"/>
    </source>
</evidence>
<dbReference type="GO" id="GO:0016705">
    <property type="term" value="F:oxidoreductase activity, acting on paired donors, with incorporation or reduction of molecular oxygen"/>
    <property type="evidence" value="ECO:0007669"/>
    <property type="project" value="InterPro"/>
</dbReference>
<dbReference type="FunFam" id="1.10.630.10:FF:000126">
    <property type="entry name" value="Predicted protein"/>
    <property type="match status" value="1"/>
</dbReference>
<evidence type="ECO:0000256" key="8">
    <source>
        <dbReference type="ARBA" id="ARBA00023002"/>
    </source>
</evidence>
<proteinExistence type="inferred from homology"/>
<comment type="similarity">
    <text evidence="3">Belongs to the cytochrome P450 family.</text>
</comment>
<comment type="cofactor">
    <cofactor evidence="1 12">
        <name>heme</name>
        <dbReference type="ChEBI" id="CHEBI:30413"/>
    </cofactor>
</comment>
<keyword evidence="9 12" id="KW-0408">Iron</keyword>
<evidence type="ECO:0000256" key="10">
    <source>
        <dbReference type="ARBA" id="ARBA00023033"/>
    </source>
</evidence>
<evidence type="ECO:0000256" key="6">
    <source>
        <dbReference type="ARBA" id="ARBA00022723"/>
    </source>
</evidence>
<sequence>MSLKLGQITTIVISLSSIAKQAFKNQYQAFFSRFIPNALQAHNRYKFSVAWLPVCPQWRTLRRILNIYFFSSNKLDANQHLKSQKVKQLIVYCEKCSQQGEALDVGQVAFKTNLNLLSNTLFSQDLADPFSDSKLELKDVIWGIMAEVGKPNLVDFFPILGKIDLRGIRNHWKGKLIEEADVSRLPYLKCIIKETLRMHPPVPLLLPRRVEQDVELCDYIIPKGSQVLVNVWAIGRDSAFWDDPLVFKPERFWSLDLDVRGQYYELIPFGVGRRICPGFPLALRIVPVILGSLLNSFNWKLEADIEPKDLDMEEKFGITLAKQVLKNQDQAFSSRFIPNAIQGHNYCEFSVGWLPVCPQWRTLRRILNINIFSPNRLDANQHLRSQKVKELIAYCEKYSQQGEALDISQVVFKTSLNLLSNTLFSKDLADPFSDSKVELKEVIAGILTEFGKPNLVDFFPILEMIDLQGIRRCTTIYIGKLFKLFDDLINERLEEKRKGSNEKSDVLEMFLNICEENPEEINHNHIKSMFMDLFLAATDTTTSTLEWAMAEILKQPEIMKKVQVELANIIGKGKSIEEVDVTRLPYIQCIIKETLRMHPPAPFLVPRKVEQDVELFDYIIPKGSQVLVNVWSIGRDFTFWDEPLVFKPERFWGSNLDMRGQDFDLIPFGAGRRICPGFPLALRIVPVILGSLLNSFNWKLEADIGPEDLDMEEKFGITLAKAHPLRVIPFLL</sequence>
<dbReference type="CDD" id="cd11073">
    <property type="entry name" value="CYP76-like"/>
    <property type="match status" value="1"/>
</dbReference>
<protein>
    <recommendedName>
        <fullName evidence="15">Cytochrome P450</fullName>
    </recommendedName>
</protein>
<dbReference type="OrthoDB" id="2789670at2759"/>
<dbReference type="PROSITE" id="PS00086">
    <property type="entry name" value="CYTOCHROME_P450"/>
    <property type="match status" value="2"/>
</dbReference>
<reference evidence="13 14" key="1">
    <citation type="submission" date="2020-09" db="EMBL/GenBank/DDBJ databases">
        <title>De no assembly of potato wild relative species, Solanum commersonii.</title>
        <authorList>
            <person name="Cho K."/>
        </authorList>
    </citation>
    <scope>NUCLEOTIDE SEQUENCE [LARGE SCALE GENOMIC DNA]</scope>
    <source>
        <strain evidence="13">LZ3.2</strain>
        <tissue evidence="13">Leaf</tissue>
    </source>
</reference>
<evidence type="ECO:0000256" key="4">
    <source>
        <dbReference type="ARBA" id="ARBA00022617"/>
    </source>
</evidence>
<dbReference type="FunFam" id="1.10.630.10:FF:000007">
    <property type="entry name" value="Cytochrome P450 76C4"/>
    <property type="match status" value="1"/>
</dbReference>
<evidence type="ECO:0000256" key="7">
    <source>
        <dbReference type="ARBA" id="ARBA00022989"/>
    </source>
</evidence>
<gene>
    <name evidence="13" type="ORF">H5410_049121</name>
</gene>
<dbReference type="Pfam" id="PF00067">
    <property type="entry name" value="p450"/>
    <property type="match status" value="3"/>
</dbReference>
<dbReference type="PRINTS" id="PR00463">
    <property type="entry name" value="EP450I"/>
</dbReference>
<keyword evidence="4 12" id="KW-0349">Heme</keyword>
<dbReference type="Proteomes" id="UP000824120">
    <property type="component" value="Chromosome 9"/>
</dbReference>
<comment type="caution">
    <text evidence="13">The sequence shown here is derived from an EMBL/GenBank/DDBJ whole genome shotgun (WGS) entry which is preliminary data.</text>
</comment>
<dbReference type="GO" id="GO:0004497">
    <property type="term" value="F:monooxygenase activity"/>
    <property type="evidence" value="ECO:0007669"/>
    <property type="project" value="UniProtKB-KW"/>
</dbReference>
<dbReference type="PANTHER" id="PTHR47950:SF4">
    <property type="entry name" value="GERANIOL 8-HYDROXYLASE-LIKE"/>
    <property type="match status" value="1"/>
</dbReference>
<organism evidence="13 14">
    <name type="scientific">Solanum commersonii</name>
    <name type="common">Commerson's wild potato</name>
    <name type="synonym">Commerson's nightshade</name>
    <dbReference type="NCBI Taxonomy" id="4109"/>
    <lineage>
        <taxon>Eukaryota</taxon>
        <taxon>Viridiplantae</taxon>
        <taxon>Streptophyta</taxon>
        <taxon>Embryophyta</taxon>
        <taxon>Tracheophyta</taxon>
        <taxon>Spermatophyta</taxon>
        <taxon>Magnoliopsida</taxon>
        <taxon>eudicotyledons</taxon>
        <taxon>Gunneridae</taxon>
        <taxon>Pentapetalae</taxon>
        <taxon>asterids</taxon>
        <taxon>lamiids</taxon>
        <taxon>Solanales</taxon>
        <taxon>Solanaceae</taxon>
        <taxon>Solanoideae</taxon>
        <taxon>Solaneae</taxon>
        <taxon>Solanum</taxon>
    </lineage>
</organism>
<keyword evidence="11" id="KW-0472">Membrane</keyword>
<dbReference type="GO" id="GO:0020037">
    <property type="term" value="F:heme binding"/>
    <property type="evidence" value="ECO:0007669"/>
    <property type="project" value="InterPro"/>
</dbReference>
<dbReference type="InterPro" id="IPR002401">
    <property type="entry name" value="Cyt_P450_E_grp-I"/>
</dbReference>
<comment type="subcellular location">
    <subcellularLocation>
        <location evidence="2">Membrane</location>
    </subcellularLocation>
</comment>
<evidence type="ECO:0000256" key="3">
    <source>
        <dbReference type="ARBA" id="ARBA00010617"/>
    </source>
</evidence>
<dbReference type="InterPro" id="IPR001128">
    <property type="entry name" value="Cyt_P450"/>
</dbReference>